<dbReference type="AlphaFoldDB" id="A0A316TI75"/>
<proteinExistence type="predicted"/>
<evidence type="ECO:0000259" key="8">
    <source>
        <dbReference type="Pfam" id="PF05140"/>
    </source>
</evidence>
<evidence type="ECO:0000256" key="7">
    <source>
        <dbReference type="SAM" id="Phobius"/>
    </source>
</evidence>
<evidence type="ECO:0000313" key="9">
    <source>
        <dbReference type="EMBL" id="PWN04293.1"/>
    </source>
</evidence>
<dbReference type="InterPro" id="IPR023494">
    <property type="entry name" value="Cyt_c_bgen_Ccs1/CcsB/ResB"/>
</dbReference>
<feature type="region of interest" description="Disordered" evidence="6">
    <location>
        <begin position="513"/>
        <end position="558"/>
    </location>
</feature>
<keyword evidence="4 7" id="KW-1133">Transmembrane helix</keyword>
<keyword evidence="10" id="KW-1185">Reference proteome</keyword>
<reference evidence="9 10" key="1">
    <citation type="submission" date="2018-05" db="EMBL/GenBank/DDBJ databases">
        <title>Nocardioides silvaticus genome.</title>
        <authorList>
            <person name="Li C."/>
            <person name="Wang G."/>
        </authorList>
    </citation>
    <scope>NUCLEOTIDE SEQUENCE [LARGE SCALE GENOMIC DNA]</scope>
    <source>
        <strain evidence="9 10">CCTCC AB 2018079</strain>
    </source>
</reference>
<dbReference type="GO" id="GO:0017004">
    <property type="term" value="P:cytochrome complex assembly"/>
    <property type="evidence" value="ECO:0007669"/>
    <property type="project" value="UniProtKB-KW"/>
</dbReference>
<comment type="caution">
    <text evidence="9">The sequence shown here is derived from an EMBL/GenBank/DDBJ whole genome shotgun (WGS) entry which is preliminary data.</text>
</comment>
<dbReference type="Proteomes" id="UP000245507">
    <property type="component" value="Unassembled WGS sequence"/>
</dbReference>
<dbReference type="OrthoDB" id="3949537at2"/>
<gene>
    <name evidence="9" type="ORF">DJ010_01170</name>
</gene>
<evidence type="ECO:0000256" key="2">
    <source>
        <dbReference type="ARBA" id="ARBA00022692"/>
    </source>
</evidence>
<dbReference type="PANTHER" id="PTHR31566:SF0">
    <property type="entry name" value="CYTOCHROME C BIOGENESIS PROTEIN CCS1, CHLOROPLASTIC"/>
    <property type="match status" value="1"/>
</dbReference>
<dbReference type="EMBL" id="QGDD01000001">
    <property type="protein sequence ID" value="PWN04293.1"/>
    <property type="molecule type" value="Genomic_DNA"/>
</dbReference>
<evidence type="ECO:0000256" key="3">
    <source>
        <dbReference type="ARBA" id="ARBA00022748"/>
    </source>
</evidence>
<protein>
    <submittedName>
        <fullName evidence="9">Cytochrome C biogenesis protein</fullName>
    </submittedName>
</protein>
<keyword evidence="5 7" id="KW-0472">Membrane</keyword>
<sequence length="558" mass="59804">MVTELGGVVVTTDSADRGARPLPSWGWGRWAWRELTSMRTAVVLLALLALAAIPGSVLPQRNVATDPAAVPQFMAEHPRLSPWLDRLGLFEVYASPWFAATYGLLLVSMTGCVLPRCARLWREARAEPPKAPPRLDRFEHHRETSLDAPADVVVAQAAATLRGRGYRVVVDSEPDVPHTTGETGETVPGQAQARAEVRAEKGYAREIGNLAFHLSLLVLLVGVAGGKLFGFEGRVALAEGDTFTNVASSYDAFTPASLADVDGLTPFSMTLEELETAFAPTGPRTGEPRKFDAQVTYRTEGGSEASTSIAPNQPLDVNGTKLFLSGHGYAPRVTVRDGKGETVFSGPVIFLPSDGALTSDGVIKVPNAKPTQLGFEGLFLPTGTPMGGDVSQFPGLLAPRLDLVAYSGDLSMDTGVPQSVYSLDKTSLTEIESQSLRIGETMRLPDGAGSVTFDGVARFGNFQVAYDPGKEIALAAAVLLLIGLTVSLTVRRRRVWVRVTQYPDREGVQVETATRSLTRRSAPSEDTDKLMQTLNRLAPDLAPDLDPDLDPEAVRSLS</sequence>
<evidence type="ECO:0000256" key="6">
    <source>
        <dbReference type="SAM" id="MobiDB-lite"/>
    </source>
</evidence>
<evidence type="ECO:0000313" key="10">
    <source>
        <dbReference type="Proteomes" id="UP000245507"/>
    </source>
</evidence>
<dbReference type="Pfam" id="PF05140">
    <property type="entry name" value="ResB"/>
    <property type="match status" value="1"/>
</dbReference>
<dbReference type="GO" id="GO:0016020">
    <property type="term" value="C:membrane"/>
    <property type="evidence" value="ECO:0007669"/>
    <property type="project" value="UniProtKB-SubCell"/>
</dbReference>
<organism evidence="9 10">
    <name type="scientific">Nocardioides silvaticus</name>
    <dbReference type="NCBI Taxonomy" id="2201891"/>
    <lineage>
        <taxon>Bacteria</taxon>
        <taxon>Bacillati</taxon>
        <taxon>Actinomycetota</taxon>
        <taxon>Actinomycetes</taxon>
        <taxon>Propionibacteriales</taxon>
        <taxon>Nocardioidaceae</taxon>
        <taxon>Nocardioides</taxon>
    </lineage>
</organism>
<evidence type="ECO:0000256" key="1">
    <source>
        <dbReference type="ARBA" id="ARBA00004141"/>
    </source>
</evidence>
<evidence type="ECO:0000256" key="5">
    <source>
        <dbReference type="ARBA" id="ARBA00023136"/>
    </source>
</evidence>
<accession>A0A316TI75</accession>
<feature type="domain" description="ResB-like" evidence="8">
    <location>
        <begin position="38"/>
        <end position="520"/>
    </location>
</feature>
<evidence type="ECO:0000256" key="4">
    <source>
        <dbReference type="ARBA" id="ARBA00022989"/>
    </source>
</evidence>
<name>A0A316TI75_9ACTN</name>
<feature type="transmembrane region" description="Helical" evidence="7">
    <location>
        <begin position="472"/>
        <end position="490"/>
    </location>
</feature>
<keyword evidence="2 7" id="KW-0812">Transmembrane</keyword>
<dbReference type="PANTHER" id="PTHR31566">
    <property type="entry name" value="CYTOCHROME C BIOGENESIS PROTEIN CCS1, CHLOROPLASTIC"/>
    <property type="match status" value="1"/>
</dbReference>
<dbReference type="InterPro" id="IPR007816">
    <property type="entry name" value="ResB-like_domain"/>
</dbReference>
<feature type="transmembrane region" description="Helical" evidence="7">
    <location>
        <begin position="97"/>
        <end position="115"/>
    </location>
</feature>
<feature type="transmembrane region" description="Helical" evidence="7">
    <location>
        <begin position="210"/>
        <end position="229"/>
    </location>
</feature>
<keyword evidence="3" id="KW-0201">Cytochrome c-type biogenesis</keyword>
<feature type="transmembrane region" description="Helical" evidence="7">
    <location>
        <begin position="38"/>
        <end position="57"/>
    </location>
</feature>
<comment type="subcellular location">
    <subcellularLocation>
        <location evidence="1">Membrane</location>
        <topology evidence="1">Multi-pass membrane protein</topology>
    </subcellularLocation>
</comment>